<evidence type="ECO:0000313" key="2">
    <source>
        <dbReference type="EMBL" id="KAK9061774.1"/>
    </source>
</evidence>
<feature type="compositionally biased region" description="Polar residues" evidence="1">
    <location>
        <begin position="1"/>
        <end position="18"/>
    </location>
</feature>
<feature type="region of interest" description="Disordered" evidence="1">
    <location>
        <begin position="1"/>
        <end position="152"/>
    </location>
</feature>
<evidence type="ECO:0000256" key="1">
    <source>
        <dbReference type="SAM" id="MobiDB-lite"/>
    </source>
</evidence>
<accession>A0AAP0CRV3</accession>
<proteinExistence type="predicted"/>
<evidence type="ECO:0000313" key="3">
    <source>
        <dbReference type="Proteomes" id="UP001408789"/>
    </source>
</evidence>
<sequence>MAATNVQSSDDGLNSPSSERGVVASASPWSQIVRGVSEGVSPAVGSAPASPSWSSVPPEHVGNDSPPDWSLSKPVHDDDLGAYSQADNASKKPVWNRPSPNGGVVDSFSPVMGAAWPALSESTKPTHKSSSSESLKTLSDGSLSPALLVSAW</sequence>
<protein>
    <submittedName>
        <fullName evidence="2">Uncharacterized protein</fullName>
    </submittedName>
</protein>
<name>A0AAP0CRV3_9ASTR</name>
<keyword evidence="3" id="KW-1185">Reference proteome</keyword>
<reference evidence="2 3" key="1">
    <citation type="submission" date="2024-04" db="EMBL/GenBank/DDBJ databases">
        <title>The reference genome of an endangered Asteraceae, Deinandra increscens subsp. villosa, native to the Central Coast of California.</title>
        <authorList>
            <person name="Guilliams M."/>
            <person name="Hasenstab-Lehman K."/>
            <person name="Meyer R."/>
            <person name="Mcevoy S."/>
        </authorList>
    </citation>
    <scope>NUCLEOTIDE SEQUENCE [LARGE SCALE GENOMIC DNA]</scope>
    <source>
        <tissue evidence="2">Leaf</tissue>
    </source>
</reference>
<gene>
    <name evidence="2" type="ORF">SSX86_018957</name>
</gene>
<dbReference type="EMBL" id="JBCNJP010000019">
    <property type="protein sequence ID" value="KAK9061774.1"/>
    <property type="molecule type" value="Genomic_DNA"/>
</dbReference>
<comment type="caution">
    <text evidence="2">The sequence shown here is derived from an EMBL/GenBank/DDBJ whole genome shotgun (WGS) entry which is preliminary data.</text>
</comment>
<organism evidence="2 3">
    <name type="scientific">Deinandra increscens subsp. villosa</name>
    <dbReference type="NCBI Taxonomy" id="3103831"/>
    <lineage>
        <taxon>Eukaryota</taxon>
        <taxon>Viridiplantae</taxon>
        <taxon>Streptophyta</taxon>
        <taxon>Embryophyta</taxon>
        <taxon>Tracheophyta</taxon>
        <taxon>Spermatophyta</taxon>
        <taxon>Magnoliopsida</taxon>
        <taxon>eudicotyledons</taxon>
        <taxon>Gunneridae</taxon>
        <taxon>Pentapetalae</taxon>
        <taxon>asterids</taxon>
        <taxon>campanulids</taxon>
        <taxon>Asterales</taxon>
        <taxon>Asteraceae</taxon>
        <taxon>Asteroideae</taxon>
        <taxon>Heliantheae alliance</taxon>
        <taxon>Madieae</taxon>
        <taxon>Madiinae</taxon>
        <taxon>Deinandra</taxon>
    </lineage>
</organism>
<dbReference type="AlphaFoldDB" id="A0AAP0CRV3"/>
<feature type="compositionally biased region" description="Low complexity" evidence="1">
    <location>
        <begin position="120"/>
        <end position="139"/>
    </location>
</feature>
<dbReference type="Proteomes" id="UP001408789">
    <property type="component" value="Unassembled WGS sequence"/>
</dbReference>
<feature type="compositionally biased region" description="Low complexity" evidence="1">
    <location>
        <begin position="39"/>
        <end position="58"/>
    </location>
</feature>